<dbReference type="EMBL" id="JAAAID010001784">
    <property type="protein sequence ID" value="KAG0008797.1"/>
    <property type="molecule type" value="Genomic_DNA"/>
</dbReference>
<dbReference type="Proteomes" id="UP000703661">
    <property type="component" value="Unassembled WGS sequence"/>
</dbReference>
<organism evidence="2 3">
    <name type="scientific">Entomortierella chlamydospora</name>
    <dbReference type="NCBI Taxonomy" id="101097"/>
    <lineage>
        <taxon>Eukaryota</taxon>
        <taxon>Fungi</taxon>
        <taxon>Fungi incertae sedis</taxon>
        <taxon>Mucoromycota</taxon>
        <taxon>Mortierellomycotina</taxon>
        <taxon>Mortierellomycetes</taxon>
        <taxon>Mortierellales</taxon>
        <taxon>Mortierellaceae</taxon>
        <taxon>Entomortierella</taxon>
    </lineage>
</organism>
<evidence type="ECO:0000256" key="1">
    <source>
        <dbReference type="SAM" id="MobiDB-lite"/>
    </source>
</evidence>
<feature type="region of interest" description="Disordered" evidence="1">
    <location>
        <begin position="127"/>
        <end position="199"/>
    </location>
</feature>
<feature type="compositionally biased region" description="Low complexity" evidence="1">
    <location>
        <begin position="174"/>
        <end position="184"/>
    </location>
</feature>
<reference evidence="2" key="1">
    <citation type="journal article" date="2020" name="Fungal Divers.">
        <title>Resolving the Mortierellaceae phylogeny through synthesis of multi-gene phylogenetics and phylogenomics.</title>
        <authorList>
            <person name="Vandepol N."/>
            <person name="Liber J."/>
            <person name="Desiro A."/>
            <person name="Na H."/>
            <person name="Kennedy M."/>
            <person name="Barry K."/>
            <person name="Grigoriev I.V."/>
            <person name="Miller A.N."/>
            <person name="O'Donnell K."/>
            <person name="Stajich J.E."/>
            <person name="Bonito G."/>
        </authorList>
    </citation>
    <scope>NUCLEOTIDE SEQUENCE</scope>
    <source>
        <strain evidence="2">NRRL 2769</strain>
    </source>
</reference>
<evidence type="ECO:0000313" key="3">
    <source>
        <dbReference type="Proteomes" id="UP000703661"/>
    </source>
</evidence>
<name>A0A9P6MPH0_9FUNG</name>
<evidence type="ECO:0000313" key="2">
    <source>
        <dbReference type="EMBL" id="KAG0008797.1"/>
    </source>
</evidence>
<feature type="non-terminal residue" evidence="2">
    <location>
        <position position="401"/>
    </location>
</feature>
<accession>A0A9P6MPH0</accession>
<feature type="compositionally biased region" description="Polar residues" evidence="1">
    <location>
        <begin position="139"/>
        <end position="154"/>
    </location>
</feature>
<proteinExistence type="predicted"/>
<keyword evidence="3" id="KW-1185">Reference proteome</keyword>
<sequence length="401" mass="44758">MDTTNQSKDMEKSKRNDTETITRLDISWFEESHDKTPAAFFEHFGILKCDEGHLRYTRVLRQSTVNEQERTLLISKFEVWKNSEGCIFWERRNAKVVAEKSAWKTAGNLIEGSEPFAATIMAENAKEQRQRSALGNPAGSGQSSDGFLESTVQESEADGPTLDKELSSGLPVITSSSTQAASSTVGQQVNVPPSDLSDSQEHILTGETEESEIIDDQEKQNLIDSIENSKHEHDDCTWKIGDTCIACKFQVYQKSCIEALYNHELKKTEIADAMAVIGVFDPFNPTPRMASIISSEILEEISMQEPLDVLELDFNNIMKATQLAQNGNITGAIQAIYSSSLDTKTQIMIATLPNTDCETQKKQGVKPDRPDIALKVYDREAFFGEVTGPHLQSYNVKNQWD</sequence>
<comment type="caution">
    <text evidence="2">The sequence shown here is derived from an EMBL/GenBank/DDBJ whole genome shotgun (WGS) entry which is preliminary data.</text>
</comment>
<dbReference type="AlphaFoldDB" id="A0A9P6MPH0"/>
<gene>
    <name evidence="2" type="ORF">BGZ80_003044</name>
</gene>
<protein>
    <submittedName>
        <fullName evidence="2">Uncharacterized protein</fullName>
    </submittedName>
</protein>